<sequence length="128" mass="14875">MKNSRNTEKTTEKKTSKRTYRLEARVTKEEYDKAVEIAKACGLSLSDYIRRIATGHKPRRRLSDKEAEALSSLSDARGDILRIVSAVRDIQADRRALYFGNPQFVEKWMKAAVPLLKRWEQIQNYLTE</sequence>
<dbReference type="InterPro" id="IPR053842">
    <property type="entry name" value="NikA-like"/>
</dbReference>
<accession>A0AAW5IVW3</accession>
<evidence type="ECO:0000313" key="1">
    <source>
        <dbReference type="EMBL" id="MCP9600754.1"/>
    </source>
</evidence>
<proteinExistence type="predicted"/>
<evidence type="ECO:0008006" key="3">
    <source>
        <dbReference type="Google" id="ProtNLM"/>
    </source>
</evidence>
<comment type="caution">
    <text evidence="1">The sequence shown here is derived from an EMBL/GenBank/DDBJ whole genome shotgun (WGS) entry which is preliminary data.</text>
</comment>
<reference evidence="1" key="1">
    <citation type="submission" date="2022-07" db="EMBL/GenBank/DDBJ databases">
        <title>Prevotella copri.</title>
        <authorList>
            <person name="Yang C."/>
        </authorList>
    </citation>
    <scope>NUCLEOTIDE SEQUENCE</scope>
    <source>
        <strain evidence="1">HF1476</strain>
    </source>
</reference>
<protein>
    <recommendedName>
        <fullName evidence="3">Mobilization protein</fullName>
    </recommendedName>
</protein>
<dbReference type="EMBL" id="JANDWN010000038">
    <property type="protein sequence ID" value="MCP9600754.1"/>
    <property type="molecule type" value="Genomic_DNA"/>
</dbReference>
<evidence type="ECO:0000313" key="2">
    <source>
        <dbReference type="Proteomes" id="UP001204486"/>
    </source>
</evidence>
<name>A0AAW5IVW3_9BACT</name>
<dbReference type="RefSeq" id="WP_254974653.1">
    <property type="nucleotide sequence ID" value="NZ_JANDWK010000037.1"/>
</dbReference>
<dbReference type="AlphaFoldDB" id="A0AAW5IVW3"/>
<gene>
    <name evidence="1" type="ORF">NNC55_12440</name>
</gene>
<dbReference type="Proteomes" id="UP001204486">
    <property type="component" value="Unassembled WGS sequence"/>
</dbReference>
<organism evidence="1 2">
    <name type="scientific">Segatella copri</name>
    <dbReference type="NCBI Taxonomy" id="165179"/>
    <lineage>
        <taxon>Bacteria</taxon>
        <taxon>Pseudomonadati</taxon>
        <taxon>Bacteroidota</taxon>
        <taxon>Bacteroidia</taxon>
        <taxon>Bacteroidales</taxon>
        <taxon>Prevotellaceae</taxon>
        <taxon>Segatella</taxon>
    </lineage>
</organism>
<dbReference type="Pfam" id="PF21983">
    <property type="entry name" value="NikA-like"/>
    <property type="match status" value="1"/>
</dbReference>